<dbReference type="Pfam" id="PF01243">
    <property type="entry name" value="PNPOx_N"/>
    <property type="match status" value="1"/>
</dbReference>
<evidence type="ECO:0000313" key="3">
    <source>
        <dbReference type="EMBL" id="CAA0120935.1"/>
    </source>
</evidence>
<accession>A0A5S9QR81</accession>
<dbReference type="GO" id="GO:0005829">
    <property type="term" value="C:cytosol"/>
    <property type="evidence" value="ECO:0007669"/>
    <property type="project" value="TreeGrafter"/>
</dbReference>
<dbReference type="OrthoDB" id="5180813at2"/>
<proteinExistence type="predicted"/>
<dbReference type="PANTHER" id="PTHR35176:SF6">
    <property type="entry name" value="HEME OXYGENASE HI_0854-RELATED"/>
    <property type="match status" value="1"/>
</dbReference>
<dbReference type="PANTHER" id="PTHR35176">
    <property type="entry name" value="HEME OXYGENASE HI_0854-RELATED"/>
    <property type="match status" value="1"/>
</dbReference>
<dbReference type="Proteomes" id="UP000434580">
    <property type="component" value="Unassembled WGS sequence"/>
</dbReference>
<dbReference type="GO" id="GO:0016627">
    <property type="term" value="F:oxidoreductase activity, acting on the CH-CH group of donors"/>
    <property type="evidence" value="ECO:0007669"/>
    <property type="project" value="TreeGrafter"/>
</dbReference>
<dbReference type="InterPro" id="IPR052019">
    <property type="entry name" value="F420H2_bilvrd_red/Heme_oxyg"/>
</dbReference>
<gene>
    <name evidence="3" type="ORF">DPBNPPHM_02653</name>
</gene>
<sequence length="149" mass="16639">MDKLTTKLLTHQNECTISWITRDGSPASTVVSFIWEDGAIWMTALSASARVGAIRRDPRISVVVSGKGCKVGDTRCVSMRGRCEILDSAEIRDWFFPRFSRKVLHKSRMGASMMAKAMNSPGNLVLKFTPEKTIPYDARRAMQVANFLP</sequence>
<reference evidence="3 4" key="1">
    <citation type="submission" date="2019-11" db="EMBL/GenBank/DDBJ databases">
        <authorList>
            <person name="Holert J."/>
        </authorList>
    </citation>
    <scope>NUCLEOTIDE SEQUENCE [LARGE SCALE GENOMIC DNA]</scope>
    <source>
        <strain evidence="3">BC5_2</strain>
    </source>
</reference>
<name>A0A5S9QR81_9GAMM</name>
<dbReference type="SUPFAM" id="SSF50475">
    <property type="entry name" value="FMN-binding split barrel"/>
    <property type="match status" value="1"/>
</dbReference>
<dbReference type="InterPro" id="IPR011576">
    <property type="entry name" value="Pyridox_Oxase_N"/>
</dbReference>
<keyword evidence="1" id="KW-0560">Oxidoreductase</keyword>
<dbReference type="EMBL" id="CACSII010000021">
    <property type="protein sequence ID" value="CAA0120935.1"/>
    <property type="molecule type" value="Genomic_DNA"/>
</dbReference>
<organism evidence="3 4">
    <name type="scientific">BD1-7 clade bacterium</name>
    <dbReference type="NCBI Taxonomy" id="2029982"/>
    <lineage>
        <taxon>Bacteria</taxon>
        <taxon>Pseudomonadati</taxon>
        <taxon>Pseudomonadota</taxon>
        <taxon>Gammaproteobacteria</taxon>
        <taxon>Cellvibrionales</taxon>
        <taxon>Spongiibacteraceae</taxon>
        <taxon>BD1-7 clade</taxon>
    </lineage>
</organism>
<protein>
    <recommendedName>
        <fullName evidence="2">Pyridoxamine 5'-phosphate oxidase N-terminal domain-containing protein</fullName>
    </recommendedName>
</protein>
<dbReference type="GO" id="GO:0070967">
    <property type="term" value="F:coenzyme F420 binding"/>
    <property type="evidence" value="ECO:0007669"/>
    <property type="project" value="TreeGrafter"/>
</dbReference>
<dbReference type="InterPro" id="IPR012349">
    <property type="entry name" value="Split_barrel_FMN-bd"/>
</dbReference>
<dbReference type="Gene3D" id="2.30.110.10">
    <property type="entry name" value="Electron Transport, Fmn-binding Protein, Chain A"/>
    <property type="match status" value="1"/>
</dbReference>
<dbReference type="AlphaFoldDB" id="A0A5S9QR81"/>
<evidence type="ECO:0000313" key="4">
    <source>
        <dbReference type="Proteomes" id="UP000434580"/>
    </source>
</evidence>
<evidence type="ECO:0000256" key="1">
    <source>
        <dbReference type="ARBA" id="ARBA00023002"/>
    </source>
</evidence>
<evidence type="ECO:0000259" key="2">
    <source>
        <dbReference type="Pfam" id="PF01243"/>
    </source>
</evidence>
<feature type="domain" description="Pyridoxamine 5'-phosphate oxidase N-terminal" evidence="2">
    <location>
        <begin position="6"/>
        <end position="132"/>
    </location>
</feature>